<dbReference type="Pfam" id="PF00096">
    <property type="entry name" value="zf-C2H2"/>
    <property type="match status" value="1"/>
</dbReference>
<keyword evidence="2" id="KW-0479">Metal-binding</keyword>
<dbReference type="Gene3D" id="3.30.160.60">
    <property type="entry name" value="Classic Zinc Finger"/>
    <property type="match status" value="1"/>
</dbReference>
<dbReference type="PROSITE" id="PS00028">
    <property type="entry name" value="ZINC_FINGER_C2H2_1"/>
    <property type="match status" value="1"/>
</dbReference>
<evidence type="ECO:0000313" key="12">
    <source>
        <dbReference type="EMBL" id="KAK4763525.1"/>
    </source>
</evidence>
<evidence type="ECO:0000313" key="13">
    <source>
        <dbReference type="Proteomes" id="UP001345219"/>
    </source>
</evidence>
<dbReference type="InterPro" id="IPR044300">
    <property type="entry name" value="STOP1/2"/>
</dbReference>
<feature type="region of interest" description="Disordered" evidence="10">
    <location>
        <begin position="127"/>
        <end position="164"/>
    </location>
</feature>
<evidence type="ECO:0000256" key="5">
    <source>
        <dbReference type="ARBA" id="ARBA00022833"/>
    </source>
</evidence>
<organism evidence="12 13">
    <name type="scientific">Trapa incisa</name>
    <dbReference type="NCBI Taxonomy" id="236973"/>
    <lineage>
        <taxon>Eukaryota</taxon>
        <taxon>Viridiplantae</taxon>
        <taxon>Streptophyta</taxon>
        <taxon>Embryophyta</taxon>
        <taxon>Tracheophyta</taxon>
        <taxon>Spermatophyta</taxon>
        <taxon>Magnoliopsida</taxon>
        <taxon>eudicotyledons</taxon>
        <taxon>Gunneridae</taxon>
        <taxon>Pentapetalae</taxon>
        <taxon>rosids</taxon>
        <taxon>malvids</taxon>
        <taxon>Myrtales</taxon>
        <taxon>Lythraceae</taxon>
        <taxon>Trapa</taxon>
    </lineage>
</organism>
<keyword evidence="7" id="KW-0804">Transcription</keyword>
<evidence type="ECO:0000256" key="8">
    <source>
        <dbReference type="ARBA" id="ARBA00023242"/>
    </source>
</evidence>
<dbReference type="FunFam" id="3.30.160.60:FF:000145">
    <property type="entry name" value="Zinc finger protein 574"/>
    <property type="match status" value="1"/>
</dbReference>
<dbReference type="AlphaFoldDB" id="A0AAN7KIQ1"/>
<evidence type="ECO:0000256" key="7">
    <source>
        <dbReference type="ARBA" id="ARBA00023163"/>
    </source>
</evidence>
<dbReference type="GO" id="GO:0008270">
    <property type="term" value="F:zinc ion binding"/>
    <property type="evidence" value="ECO:0007669"/>
    <property type="project" value="UniProtKB-KW"/>
</dbReference>
<dbReference type="PANTHER" id="PTHR46352:SF8">
    <property type="entry name" value="PROTEIN SENSITIVE TO PROTON RHIZOTOXICITY 2"/>
    <property type="match status" value="1"/>
</dbReference>
<comment type="caution">
    <text evidence="12">The sequence shown here is derived from an EMBL/GenBank/DDBJ whole genome shotgun (WGS) entry which is preliminary data.</text>
</comment>
<protein>
    <recommendedName>
        <fullName evidence="11">C2H2-type domain-containing protein</fullName>
    </recommendedName>
</protein>
<dbReference type="InterPro" id="IPR013087">
    <property type="entry name" value="Znf_C2H2_type"/>
</dbReference>
<evidence type="ECO:0000256" key="1">
    <source>
        <dbReference type="ARBA" id="ARBA00004123"/>
    </source>
</evidence>
<dbReference type="Pfam" id="PF23118">
    <property type="entry name" value="zf-C2H2_STOP2_C"/>
    <property type="match status" value="1"/>
</dbReference>
<feature type="region of interest" description="Disordered" evidence="10">
    <location>
        <begin position="1"/>
        <end position="29"/>
    </location>
</feature>
<keyword evidence="3" id="KW-0677">Repeat</keyword>
<dbReference type="Proteomes" id="UP001345219">
    <property type="component" value="Chromosome 11"/>
</dbReference>
<dbReference type="InterPro" id="IPR059161">
    <property type="entry name" value="Znf-C2H2_STOP1/2_3rd"/>
</dbReference>
<evidence type="ECO:0000256" key="9">
    <source>
        <dbReference type="PROSITE-ProRule" id="PRU00042"/>
    </source>
</evidence>
<accession>A0AAN7KIQ1</accession>
<dbReference type="InterPro" id="IPR036236">
    <property type="entry name" value="Znf_C2H2_sf"/>
</dbReference>
<dbReference type="Pfam" id="PF23115">
    <property type="entry name" value="zf-C2H2_STOP2_3rd"/>
    <property type="match status" value="1"/>
</dbReference>
<dbReference type="PROSITE" id="PS50157">
    <property type="entry name" value="ZINC_FINGER_C2H2_2"/>
    <property type="match status" value="1"/>
</dbReference>
<evidence type="ECO:0000256" key="6">
    <source>
        <dbReference type="ARBA" id="ARBA00023015"/>
    </source>
</evidence>
<evidence type="ECO:0000256" key="3">
    <source>
        <dbReference type="ARBA" id="ARBA00022737"/>
    </source>
</evidence>
<dbReference type="InterPro" id="IPR058196">
    <property type="entry name" value="zf-C2H2_STOP1/2_C"/>
</dbReference>
<dbReference type="GO" id="GO:0010447">
    <property type="term" value="P:response to acidic pH"/>
    <property type="evidence" value="ECO:0007669"/>
    <property type="project" value="InterPro"/>
</dbReference>
<feature type="compositionally biased region" description="Polar residues" evidence="10">
    <location>
        <begin position="1"/>
        <end position="22"/>
    </location>
</feature>
<gene>
    <name evidence="12" type="ORF">SAY87_012963</name>
</gene>
<evidence type="ECO:0000256" key="10">
    <source>
        <dbReference type="SAM" id="MobiDB-lite"/>
    </source>
</evidence>
<keyword evidence="8" id="KW-0539">Nucleus</keyword>
<keyword evidence="5" id="KW-0862">Zinc</keyword>
<dbReference type="SUPFAM" id="SSF57667">
    <property type="entry name" value="beta-beta-alpha zinc fingers"/>
    <property type="match status" value="1"/>
</dbReference>
<feature type="domain" description="C2H2-type" evidence="11">
    <location>
        <begin position="259"/>
        <end position="286"/>
    </location>
</feature>
<evidence type="ECO:0000256" key="2">
    <source>
        <dbReference type="ARBA" id="ARBA00022723"/>
    </source>
</evidence>
<comment type="subcellular location">
    <subcellularLocation>
        <location evidence="1">Nucleus</location>
    </subcellularLocation>
</comment>
<dbReference type="GO" id="GO:0005634">
    <property type="term" value="C:nucleus"/>
    <property type="evidence" value="ECO:0007669"/>
    <property type="project" value="UniProtKB-SubCell"/>
</dbReference>
<keyword evidence="4 9" id="KW-0863">Zinc-finger</keyword>
<evidence type="ECO:0000256" key="4">
    <source>
        <dbReference type="ARBA" id="ARBA00022771"/>
    </source>
</evidence>
<dbReference type="PANTHER" id="PTHR46352">
    <property type="entry name" value="PROTEIN SENSITIVE TO PROTON RHIZOTOXICITY 1"/>
    <property type="match status" value="1"/>
</dbReference>
<dbReference type="SMART" id="SM00355">
    <property type="entry name" value="ZnF_C2H2"/>
    <property type="match status" value="3"/>
</dbReference>
<dbReference type="GO" id="GO:0010044">
    <property type="term" value="P:response to aluminum ion"/>
    <property type="evidence" value="ECO:0007669"/>
    <property type="project" value="InterPro"/>
</dbReference>
<keyword evidence="13" id="KW-1185">Reference proteome</keyword>
<sequence>MDSSSASCFQNPTQALHQPYGTTNGGDEGHQQEAIISAAFNPAGAGYGGSSGSMSSTKSGSLLYNIFVLSDKVHQVQSLVTLLISPDQAQPEPASMVAASMGTLIQEIIFVASSMMFTCQQIAGDGSNSSLGHHAASNPHGGGAVLSDHQSSDNHMGGEHARGQSGLYHEKGLNWYADHQNSDRSVTVTTSTNNIDLVVDIPSTTNPNNKTVELKRDLDMQRVPPRAASGSISGQLVMDPSDCYIIELEAAELLAKYTHYCQICGKGFKRDANLRMHMRAHGDEYKSRSALTNPLKIKRADGEDAGRDQNVDNYQVIDKLRRKYSCPQEGCRWNQRHPKFQPLKSMICVKNHYKRSHCPKMYVCKQCNRKHFSVLSDLRTHEKHCMELRWLCSCGTTFSRKDKLMGHVALFVGHSPMRDITKLATGKVEQWDTAGGLRIIGGDGHGNTYHRGSQRS</sequence>
<proteinExistence type="predicted"/>
<feature type="compositionally biased region" description="Basic and acidic residues" evidence="10">
    <location>
        <begin position="150"/>
        <end position="164"/>
    </location>
</feature>
<evidence type="ECO:0000259" key="11">
    <source>
        <dbReference type="PROSITE" id="PS50157"/>
    </source>
</evidence>
<reference evidence="12 13" key="1">
    <citation type="journal article" date="2023" name="Hortic Res">
        <title>Pangenome of water caltrop reveals structural variations and asymmetric subgenome divergence after allopolyploidization.</title>
        <authorList>
            <person name="Zhang X."/>
            <person name="Chen Y."/>
            <person name="Wang L."/>
            <person name="Yuan Y."/>
            <person name="Fang M."/>
            <person name="Shi L."/>
            <person name="Lu R."/>
            <person name="Comes H.P."/>
            <person name="Ma Y."/>
            <person name="Chen Y."/>
            <person name="Huang G."/>
            <person name="Zhou Y."/>
            <person name="Zheng Z."/>
            <person name="Qiu Y."/>
        </authorList>
    </citation>
    <scope>NUCLEOTIDE SEQUENCE [LARGE SCALE GENOMIC DNA]</scope>
    <source>
        <tissue evidence="12">Roots</tissue>
    </source>
</reference>
<keyword evidence="6" id="KW-0805">Transcription regulation</keyword>
<dbReference type="EMBL" id="JAXIOK010000008">
    <property type="protein sequence ID" value="KAK4763525.1"/>
    <property type="molecule type" value="Genomic_DNA"/>
</dbReference>
<name>A0AAN7KIQ1_9MYRT</name>